<comment type="caution">
    <text evidence="1">The sequence shown here is derived from an EMBL/GenBank/DDBJ whole genome shotgun (WGS) entry which is preliminary data.</text>
</comment>
<reference evidence="1 2" key="1">
    <citation type="submission" date="2020-06" db="EMBL/GenBank/DDBJ databases">
        <title>Draft genome of Uliginosibacterium sp. IMCC34675.</title>
        <authorList>
            <person name="Song J."/>
        </authorList>
    </citation>
    <scope>NUCLEOTIDE SEQUENCE [LARGE SCALE GENOMIC DNA]</scope>
    <source>
        <strain evidence="1 2">IMCC34675</strain>
    </source>
</reference>
<keyword evidence="2" id="KW-1185">Reference proteome</keyword>
<evidence type="ECO:0008006" key="3">
    <source>
        <dbReference type="Google" id="ProtNLM"/>
    </source>
</evidence>
<dbReference type="EMBL" id="JABCSC020000004">
    <property type="protein sequence ID" value="NSL56630.1"/>
    <property type="molecule type" value="Genomic_DNA"/>
</dbReference>
<dbReference type="RefSeq" id="WP_170022937.1">
    <property type="nucleotide sequence ID" value="NZ_JABCSC020000004.1"/>
</dbReference>
<sequence>MKQQRGYILLAMLALLLALGAAWTVSAVNSPLQDFAQRSTSDLRSRQLEALEEARMRLIDRAVFGGKSQAANPGAMPCPDTDNNGIGADGTPALGGWGNLLCSPSEALTAGRFPYRDLPVLNSSRSETAAKDANDECVWYAISPVFRSMNVTERLKDTGDKAPINPDTKSVIQVNGKPVMALLIAPGAPLLAQADSRTPVTPCASGKAKAFLEGLGDTRNAAGKDSGSISYYADSASVTALNTSTGKCMPRSAITDSSKIGGECSNDVILPVTRADIMKPLLREVLERLANETGTDTSPAPTQIGSCSASSTKSIDKIIPASSSGTLATLRSKNPACFDFTAFGGMTLTETKIKNGVSTTTLAEVDSGSGCYDSDSTQTPLWLCANDWYRFINYDSTGSTPKLSIKLDASDPASYRCSISLNSDSPRKALCQ</sequence>
<accession>A0ABX2IIR5</accession>
<organism evidence="1 2">
    <name type="scientific">Uliginosibacterium aquaticum</name>
    <dbReference type="NCBI Taxonomy" id="2731212"/>
    <lineage>
        <taxon>Bacteria</taxon>
        <taxon>Pseudomonadati</taxon>
        <taxon>Pseudomonadota</taxon>
        <taxon>Betaproteobacteria</taxon>
        <taxon>Rhodocyclales</taxon>
        <taxon>Zoogloeaceae</taxon>
        <taxon>Uliginosibacterium</taxon>
    </lineage>
</organism>
<evidence type="ECO:0000313" key="1">
    <source>
        <dbReference type="EMBL" id="NSL56630.1"/>
    </source>
</evidence>
<name>A0ABX2IIR5_9RHOO</name>
<dbReference type="Proteomes" id="UP000778523">
    <property type="component" value="Unassembled WGS sequence"/>
</dbReference>
<gene>
    <name evidence="1" type="ORF">HJ583_016465</name>
</gene>
<proteinExistence type="predicted"/>
<evidence type="ECO:0000313" key="2">
    <source>
        <dbReference type="Proteomes" id="UP000778523"/>
    </source>
</evidence>
<protein>
    <recommendedName>
        <fullName evidence="3">Ig-like domain-containing protein</fullName>
    </recommendedName>
</protein>